<accession>A0ABY9YR92</accession>
<protein>
    <submittedName>
        <fullName evidence="2">Uncharacterized protein</fullName>
    </submittedName>
</protein>
<reference evidence="2 3" key="1">
    <citation type="submission" date="2022-12" db="EMBL/GenBank/DDBJ databases">
        <title>Two new species, Stenotrophomonas aracearum and Stenotrophomonas oahuensis, isolated from Anthurium (Araceae family) in Hawaii.</title>
        <authorList>
            <person name="Chunag S.C."/>
            <person name="Dobhal S."/>
            <person name="Alvarez A."/>
            <person name="Arif M."/>
        </authorList>
    </citation>
    <scope>NUCLEOTIDE SEQUENCE [LARGE SCALE GENOMIC DNA]</scope>
    <source>
        <strain evidence="2 3">A5586</strain>
    </source>
</reference>
<gene>
    <name evidence="2" type="ORF">PDM29_02805</name>
</gene>
<dbReference type="Proteomes" id="UP001302072">
    <property type="component" value="Chromosome"/>
</dbReference>
<evidence type="ECO:0000256" key="1">
    <source>
        <dbReference type="SAM" id="SignalP"/>
    </source>
</evidence>
<sequence>MRRLTATILTLLAVAPGASAQDDGRPTSSLKVSTPQGELVGEWELSMASGNLSQFGAGTAPGIKPTKVAQGSSFQLKVKLITPNGKAKDVTGSSKLIYRPKGCMSVAASGVATVLKTAPAPWTCNAGDPIPLTIIYADESTGVGAVNMYLFSIK</sequence>
<dbReference type="RefSeq" id="WP_311192384.1">
    <property type="nucleotide sequence ID" value="NZ_CP115541.1"/>
</dbReference>
<organism evidence="2 3">
    <name type="scientific">Stenotrophomonas oahuensis</name>
    <dbReference type="NCBI Taxonomy" id="3003271"/>
    <lineage>
        <taxon>Bacteria</taxon>
        <taxon>Pseudomonadati</taxon>
        <taxon>Pseudomonadota</taxon>
        <taxon>Gammaproteobacteria</taxon>
        <taxon>Lysobacterales</taxon>
        <taxon>Lysobacteraceae</taxon>
        <taxon>Stenotrophomonas</taxon>
    </lineage>
</organism>
<proteinExistence type="predicted"/>
<keyword evidence="3" id="KW-1185">Reference proteome</keyword>
<feature type="signal peptide" evidence="1">
    <location>
        <begin position="1"/>
        <end position="20"/>
    </location>
</feature>
<evidence type="ECO:0000313" key="3">
    <source>
        <dbReference type="Proteomes" id="UP001302072"/>
    </source>
</evidence>
<feature type="chain" id="PRO_5046055827" evidence="1">
    <location>
        <begin position="21"/>
        <end position="154"/>
    </location>
</feature>
<dbReference type="EMBL" id="CP115541">
    <property type="protein sequence ID" value="WNH53223.1"/>
    <property type="molecule type" value="Genomic_DNA"/>
</dbReference>
<keyword evidence="1" id="KW-0732">Signal</keyword>
<name>A0ABY9YR92_9GAMM</name>
<evidence type="ECO:0000313" key="2">
    <source>
        <dbReference type="EMBL" id="WNH53223.1"/>
    </source>
</evidence>